<organism evidence="2 3">
    <name type="scientific">Brenthis ino</name>
    <name type="common">lesser marbled fritillary</name>
    <dbReference type="NCBI Taxonomy" id="405034"/>
    <lineage>
        <taxon>Eukaryota</taxon>
        <taxon>Metazoa</taxon>
        <taxon>Ecdysozoa</taxon>
        <taxon>Arthropoda</taxon>
        <taxon>Hexapoda</taxon>
        <taxon>Insecta</taxon>
        <taxon>Pterygota</taxon>
        <taxon>Neoptera</taxon>
        <taxon>Endopterygota</taxon>
        <taxon>Lepidoptera</taxon>
        <taxon>Glossata</taxon>
        <taxon>Ditrysia</taxon>
        <taxon>Papilionoidea</taxon>
        <taxon>Nymphalidae</taxon>
        <taxon>Heliconiinae</taxon>
        <taxon>Argynnini</taxon>
        <taxon>Brenthis</taxon>
    </lineage>
</organism>
<dbReference type="AlphaFoldDB" id="A0A8J9ULP8"/>
<keyword evidence="3" id="KW-1185">Reference proteome</keyword>
<feature type="region of interest" description="Disordered" evidence="1">
    <location>
        <begin position="51"/>
        <end position="76"/>
    </location>
</feature>
<feature type="compositionally biased region" description="Pro residues" evidence="1">
    <location>
        <begin position="16"/>
        <end position="25"/>
    </location>
</feature>
<dbReference type="EMBL" id="OV170231">
    <property type="protein sequence ID" value="CAH0715937.1"/>
    <property type="molecule type" value="Genomic_DNA"/>
</dbReference>
<dbReference type="Proteomes" id="UP000838878">
    <property type="component" value="Chromosome 11"/>
</dbReference>
<proteinExistence type="predicted"/>
<feature type="region of interest" description="Disordered" evidence="1">
    <location>
        <begin position="9"/>
        <end position="31"/>
    </location>
</feature>
<protein>
    <submittedName>
        <fullName evidence="2">Uncharacterized protein</fullName>
    </submittedName>
</protein>
<feature type="non-terminal residue" evidence="2">
    <location>
        <position position="76"/>
    </location>
</feature>
<accession>A0A8J9ULP8</accession>
<evidence type="ECO:0000256" key="1">
    <source>
        <dbReference type="SAM" id="MobiDB-lite"/>
    </source>
</evidence>
<evidence type="ECO:0000313" key="3">
    <source>
        <dbReference type="Proteomes" id="UP000838878"/>
    </source>
</evidence>
<reference evidence="2" key="1">
    <citation type="submission" date="2021-12" db="EMBL/GenBank/DDBJ databases">
        <authorList>
            <person name="Martin H S."/>
        </authorList>
    </citation>
    <scope>NUCLEOTIDE SEQUENCE</scope>
</reference>
<gene>
    <name evidence="2" type="ORF">BINO364_LOCUS2797</name>
</gene>
<name>A0A8J9ULP8_9NEOP</name>
<evidence type="ECO:0000313" key="2">
    <source>
        <dbReference type="EMBL" id="CAH0715937.1"/>
    </source>
</evidence>
<sequence length="76" mass="7860">MLSCLLLAKDARPAPAASPPAPGRPGRPGRGAAHICSVCEHVRVGYVSRTATHKGALSPAPRGGRRSADDIETICF</sequence>